<sequence length="752" mass="81790">MSIPSEMPGSGFLSRGLRQQQLLLEVAAEQVRDLLPRLGRQALAQPRPLPMLPPGEIGRQAVEYGIDSWQRQALFWDTMRRAGNNLTEHEARGCPPVLAFDYQTVMDGRILPRPVNYALVQIAVPEGYPPTDPALRPFVVIDPRAGHGAGIGGFKSDSEVGVALRARHPVYFVVFSRNPEPGQTILDVTAAERAFLREVADRHPKAPKPVVIGNCQGGWAAMLLAASAPELVGPLVLNGAPLSYWAGRTGHAAMRYTGGLVGGAWPVALLSDLGNGRFDGAHLGLNFEALSPGNTWFRKYYDFYAKVDTEAERFLEFERWWSGLFLMNREEIRWIVERLFVGNQLTRDRLKDEAGTTLSIRALRTPVVIFASEGDHITPPGQALRWIADVYRDEEEIRALGQTIVYLVHGTVGHLGIFVSAGVARKEHNEIASTLHVIEAVAPGLYEMRITGAEGEGFQVELLERTVADIRALSGDDRAAGAFAAVADVSASLSRAYDACISPLLRPMVSEATAELGRKLHPLRLRRTAVSDGNPLVAGLPMLAAQVREARRPAPPDNLFRQIERIWAEQAEQALDTWRDLRDAAGEVMFVAAYGWLAAFGIGQAATATEPANQGSAGDGAVAAAPAHYREGGYAEAVVRMMLLLARARGSVRRSRLERSSRLLTSQAPFATMTDAQRQALIRAQSELVSRAPERCLAALPDLLPDAALRQRAMAVVEQVAGPAEELGPPAQAMLGRLREFLCGPAMLAAAE</sequence>
<dbReference type="AlphaFoldDB" id="A0A4R4DQ90"/>
<evidence type="ECO:0000313" key="2">
    <source>
        <dbReference type="Proteomes" id="UP000295023"/>
    </source>
</evidence>
<name>A0A4R4DQ90_9PROT</name>
<dbReference type="SUPFAM" id="SSF53474">
    <property type="entry name" value="alpha/beta-Hydrolases"/>
    <property type="match status" value="1"/>
</dbReference>
<dbReference type="Proteomes" id="UP000295023">
    <property type="component" value="Unassembled WGS sequence"/>
</dbReference>
<dbReference type="InterPro" id="IPR029058">
    <property type="entry name" value="AB_hydrolase_fold"/>
</dbReference>
<dbReference type="Pfam" id="PF11339">
    <property type="entry name" value="DUF3141"/>
    <property type="match status" value="1"/>
</dbReference>
<organism evidence="1 2">
    <name type="scientific">Roseicella aquatilis</name>
    <dbReference type="NCBI Taxonomy" id="2527868"/>
    <lineage>
        <taxon>Bacteria</taxon>
        <taxon>Pseudomonadati</taxon>
        <taxon>Pseudomonadota</taxon>
        <taxon>Alphaproteobacteria</taxon>
        <taxon>Acetobacterales</taxon>
        <taxon>Roseomonadaceae</taxon>
        <taxon>Roseicella</taxon>
    </lineage>
</organism>
<reference evidence="1 2" key="1">
    <citation type="submission" date="2019-03" db="EMBL/GenBank/DDBJ databases">
        <title>Paracraurococcus aquatilis NE82 genome sequence.</title>
        <authorList>
            <person name="Zhao Y."/>
            <person name="Du Z."/>
        </authorList>
    </citation>
    <scope>NUCLEOTIDE SEQUENCE [LARGE SCALE GENOMIC DNA]</scope>
    <source>
        <strain evidence="1 2">NE82</strain>
    </source>
</reference>
<protein>
    <submittedName>
        <fullName evidence="1">DUF3141 domain-containing protein</fullName>
    </submittedName>
</protein>
<dbReference type="RefSeq" id="WP_132288661.1">
    <property type="nucleotide sequence ID" value="NZ_SKBM01000009.1"/>
</dbReference>
<dbReference type="EMBL" id="SKBM01000009">
    <property type="protein sequence ID" value="TCZ62968.1"/>
    <property type="molecule type" value="Genomic_DNA"/>
</dbReference>
<accession>A0A4R4DQ90</accession>
<evidence type="ECO:0000313" key="1">
    <source>
        <dbReference type="EMBL" id="TCZ62968.1"/>
    </source>
</evidence>
<dbReference type="PANTHER" id="PTHR36837:SF2">
    <property type="entry name" value="POLY(3-HYDROXYALKANOATE) POLYMERASE SUBUNIT PHAC"/>
    <property type="match status" value="1"/>
</dbReference>
<keyword evidence="2" id="KW-1185">Reference proteome</keyword>
<dbReference type="Gene3D" id="3.40.50.1820">
    <property type="entry name" value="alpha/beta hydrolase"/>
    <property type="match status" value="1"/>
</dbReference>
<proteinExistence type="predicted"/>
<dbReference type="OrthoDB" id="7231451at2"/>
<dbReference type="InterPro" id="IPR024501">
    <property type="entry name" value="DUF3141"/>
</dbReference>
<dbReference type="InterPro" id="IPR051321">
    <property type="entry name" value="PHA/PHB_synthase"/>
</dbReference>
<comment type="caution">
    <text evidence="1">The sequence shown here is derived from an EMBL/GenBank/DDBJ whole genome shotgun (WGS) entry which is preliminary data.</text>
</comment>
<gene>
    <name evidence="1" type="ORF">EXY23_11340</name>
</gene>
<dbReference type="PANTHER" id="PTHR36837">
    <property type="entry name" value="POLY(3-HYDROXYALKANOATE) POLYMERASE SUBUNIT PHAC"/>
    <property type="match status" value="1"/>
</dbReference>